<feature type="signal peptide" evidence="1">
    <location>
        <begin position="1"/>
        <end position="18"/>
    </location>
</feature>
<protein>
    <submittedName>
        <fullName evidence="2">Uncharacterized protein</fullName>
    </submittedName>
</protein>
<dbReference type="EMBL" id="JADIKE010000035">
    <property type="protein sequence ID" value="MBM7125858.1"/>
    <property type="molecule type" value="Genomic_DNA"/>
</dbReference>
<keyword evidence="1" id="KW-0732">Signal</keyword>
<organism evidence="2 3">
    <name type="scientific">Dyella flava</name>
    <dbReference type="NCBI Taxonomy" id="1920170"/>
    <lineage>
        <taxon>Bacteria</taxon>
        <taxon>Pseudomonadati</taxon>
        <taxon>Pseudomonadota</taxon>
        <taxon>Gammaproteobacteria</taxon>
        <taxon>Lysobacterales</taxon>
        <taxon>Rhodanobacteraceae</taxon>
        <taxon>Dyella</taxon>
    </lineage>
</organism>
<dbReference type="Proteomes" id="UP001430149">
    <property type="component" value="Unassembled WGS sequence"/>
</dbReference>
<name>A0ABS2K6C6_9GAMM</name>
<evidence type="ECO:0000313" key="3">
    <source>
        <dbReference type="Proteomes" id="UP001430149"/>
    </source>
</evidence>
<accession>A0ABS2K6C6</accession>
<evidence type="ECO:0000313" key="2">
    <source>
        <dbReference type="EMBL" id="MBM7125858.1"/>
    </source>
</evidence>
<dbReference type="RefSeq" id="WP_204681824.1">
    <property type="nucleotide sequence ID" value="NZ_BSNR01000001.1"/>
</dbReference>
<proteinExistence type="predicted"/>
<sequence length="113" mass="12245">MKRLLPALLLVTPLLCFARAPACSSWPTNMAIVSLKNAGITDPTELDESKTKAVPLASEKMGRDLYRQIYEITFYEKSGATVQVITNSEASSSECSMSGVDVYVVARKIGDSP</sequence>
<keyword evidence="3" id="KW-1185">Reference proteome</keyword>
<evidence type="ECO:0000256" key="1">
    <source>
        <dbReference type="SAM" id="SignalP"/>
    </source>
</evidence>
<gene>
    <name evidence="2" type="ORF">ISP19_10810</name>
</gene>
<feature type="chain" id="PRO_5047447161" evidence="1">
    <location>
        <begin position="19"/>
        <end position="113"/>
    </location>
</feature>
<reference evidence="2" key="1">
    <citation type="submission" date="2020-10" db="EMBL/GenBank/DDBJ databases">
        <title>Phylogeny of dyella-like bacteria.</title>
        <authorList>
            <person name="Fu J."/>
        </authorList>
    </citation>
    <scope>NUCLEOTIDE SEQUENCE</scope>
    <source>
        <strain evidence="2">DHOC52</strain>
    </source>
</reference>
<comment type="caution">
    <text evidence="2">The sequence shown here is derived from an EMBL/GenBank/DDBJ whole genome shotgun (WGS) entry which is preliminary data.</text>
</comment>